<reference evidence="1" key="1">
    <citation type="submission" date="2021-08" db="EMBL/GenBank/DDBJ databases">
        <title>Novel anaerobic bacterium isolated from sea squirt in East Sea, Republic of Korea.</title>
        <authorList>
            <person name="Nguyen T.H."/>
            <person name="Li Z."/>
            <person name="Lee Y.-J."/>
            <person name="Ko J."/>
            <person name="Kim S.-G."/>
        </authorList>
    </citation>
    <scope>NUCLEOTIDE SEQUENCE</scope>
    <source>
        <strain evidence="1">KCTC 25031</strain>
    </source>
</reference>
<name>A0AC61NC73_9BACT</name>
<accession>A0AC61NC73</accession>
<organism evidence="1 2">
    <name type="scientific">Halosquirtibacter laminarini</name>
    <dbReference type="NCBI Taxonomy" id="3374600"/>
    <lineage>
        <taxon>Bacteria</taxon>
        <taxon>Pseudomonadati</taxon>
        <taxon>Bacteroidota</taxon>
        <taxon>Bacteroidia</taxon>
        <taxon>Marinilabiliales</taxon>
        <taxon>Prolixibacteraceae</taxon>
        <taxon>Halosquirtibacter</taxon>
    </lineage>
</organism>
<dbReference type="Proteomes" id="UP000826212">
    <property type="component" value="Chromosome"/>
</dbReference>
<evidence type="ECO:0000313" key="2">
    <source>
        <dbReference type="Proteomes" id="UP000826212"/>
    </source>
</evidence>
<protein>
    <submittedName>
        <fullName evidence="1">Gfo/Idh/MocA family oxidoreductase</fullName>
    </submittedName>
</protein>
<keyword evidence="2" id="KW-1185">Reference proteome</keyword>
<sequence>MNTNKKIRWGIIGCGNVTEKKSGPAFNKVPNSELVAVMRRDSVKLKDYAQRHHVPLTFTNASDLIHCDQVDAVYIATPPHLHAKYAIEAMKAGKPAYVEKPMAATLEECVEMNQVSMETGVPLFVAYYRRALPGFLKVKSLIESGEIGKPMRVYVELFQHHSSEKYSEELPWRVIPEMAGAGLFYDLGSHTLDYLVYLFGPILKVGGRAENVRKLHEAEERVHGAFCFENGVEGEGRWMFDANYEDFSDKIVITCERGEIHMSTFQFTPIQIVKDGKVVETMDYPRPEHVQQNLIQTVVSALLGEGNCPSTGMSAMNTNWAMWSMVKQYYTDKK</sequence>
<proteinExistence type="predicted"/>
<evidence type="ECO:0000313" key="1">
    <source>
        <dbReference type="EMBL" id="QZE13088.1"/>
    </source>
</evidence>
<dbReference type="EMBL" id="CP081303">
    <property type="protein sequence ID" value="QZE13088.1"/>
    <property type="molecule type" value="Genomic_DNA"/>
</dbReference>
<gene>
    <name evidence="1" type="ORF">K4L44_10855</name>
</gene>